<feature type="domain" description="Serine aminopeptidase S33" evidence="1">
    <location>
        <begin position="2"/>
        <end position="154"/>
    </location>
</feature>
<dbReference type="AlphaFoldDB" id="A0A4R6MW43"/>
<keyword evidence="2" id="KW-0645">Protease</keyword>
<accession>A0A4R6MW43</accession>
<dbReference type="InterPro" id="IPR050228">
    <property type="entry name" value="Carboxylesterase_BioH"/>
</dbReference>
<dbReference type="Gene3D" id="3.40.50.1820">
    <property type="entry name" value="alpha/beta hydrolase"/>
    <property type="match status" value="1"/>
</dbReference>
<sequence>MSLGGMVACEWALSYPEEVAGAVLINTSMRPAVTLRSRMRPLSYWKLLAGGVLSLRGRWREARVLAATSRMVDRPREVLDAWVDLQRRHPVAWRNGFRQLLAALRYQASRGRPQAPMLLLCSQADDLVDWRCSQALSRAWGAPLRMHTQAGHDLALDDPSWVAQAVGDWLRAQQMHAMVIGGSPSRIADLQVQQG</sequence>
<dbReference type="EMBL" id="SNXE01000008">
    <property type="protein sequence ID" value="TDP06675.1"/>
    <property type="molecule type" value="Genomic_DNA"/>
</dbReference>
<dbReference type="PANTHER" id="PTHR43194">
    <property type="entry name" value="HYDROLASE ALPHA/BETA FOLD FAMILY"/>
    <property type="match status" value="1"/>
</dbReference>
<evidence type="ECO:0000313" key="3">
    <source>
        <dbReference type="Proteomes" id="UP000295357"/>
    </source>
</evidence>
<dbReference type="Proteomes" id="UP000295357">
    <property type="component" value="Unassembled WGS sequence"/>
</dbReference>
<keyword evidence="3" id="KW-1185">Reference proteome</keyword>
<name>A0A4R6MW43_9BURK</name>
<dbReference type="InterPro" id="IPR022742">
    <property type="entry name" value="Hydrolase_4"/>
</dbReference>
<dbReference type="PANTHER" id="PTHR43194:SF2">
    <property type="entry name" value="PEROXISOMAL MEMBRANE PROTEIN LPX1"/>
    <property type="match status" value="1"/>
</dbReference>
<organism evidence="2 3">
    <name type="scientific">Roseateles asaccharophilus</name>
    <dbReference type="NCBI Taxonomy" id="582607"/>
    <lineage>
        <taxon>Bacteria</taxon>
        <taxon>Pseudomonadati</taxon>
        <taxon>Pseudomonadota</taxon>
        <taxon>Betaproteobacteria</taxon>
        <taxon>Burkholderiales</taxon>
        <taxon>Sphaerotilaceae</taxon>
        <taxon>Roseateles</taxon>
    </lineage>
</organism>
<dbReference type="SUPFAM" id="SSF53474">
    <property type="entry name" value="alpha/beta-Hydrolases"/>
    <property type="match status" value="1"/>
</dbReference>
<protein>
    <submittedName>
        <fullName evidence="2">Serine aminopeptidase S33 family</fullName>
    </submittedName>
</protein>
<dbReference type="Pfam" id="PF12146">
    <property type="entry name" value="Hydrolase_4"/>
    <property type="match status" value="1"/>
</dbReference>
<gene>
    <name evidence="2" type="ORF">DFR39_108147</name>
</gene>
<reference evidence="2 3" key="1">
    <citation type="submission" date="2019-03" db="EMBL/GenBank/DDBJ databases">
        <title>Genomic Encyclopedia of Type Strains, Phase IV (KMG-IV): sequencing the most valuable type-strain genomes for metagenomic binning, comparative biology and taxonomic classification.</title>
        <authorList>
            <person name="Goeker M."/>
        </authorList>
    </citation>
    <scope>NUCLEOTIDE SEQUENCE [LARGE SCALE GENOMIC DNA]</scope>
    <source>
        <strain evidence="2 3">DSM 25082</strain>
    </source>
</reference>
<evidence type="ECO:0000313" key="2">
    <source>
        <dbReference type="EMBL" id="TDP06675.1"/>
    </source>
</evidence>
<dbReference type="InterPro" id="IPR029058">
    <property type="entry name" value="AB_hydrolase_fold"/>
</dbReference>
<comment type="caution">
    <text evidence="2">The sequence shown here is derived from an EMBL/GenBank/DDBJ whole genome shotgun (WGS) entry which is preliminary data.</text>
</comment>
<proteinExistence type="predicted"/>
<keyword evidence="2" id="KW-0378">Hydrolase</keyword>
<evidence type="ECO:0000259" key="1">
    <source>
        <dbReference type="Pfam" id="PF12146"/>
    </source>
</evidence>
<keyword evidence="2" id="KW-0031">Aminopeptidase</keyword>
<dbReference type="GO" id="GO:0004177">
    <property type="term" value="F:aminopeptidase activity"/>
    <property type="evidence" value="ECO:0007669"/>
    <property type="project" value="UniProtKB-KW"/>
</dbReference>